<dbReference type="SUPFAM" id="SSF53098">
    <property type="entry name" value="Ribonuclease H-like"/>
    <property type="match status" value="1"/>
</dbReference>
<proteinExistence type="predicted"/>
<dbReference type="PANTHER" id="PTHR10724">
    <property type="entry name" value="30S RIBOSOMAL PROTEIN S1"/>
    <property type="match status" value="1"/>
</dbReference>
<keyword evidence="6" id="KW-1185">Reference proteome</keyword>
<feature type="compositionally biased region" description="Basic residues" evidence="3">
    <location>
        <begin position="808"/>
        <end position="817"/>
    </location>
</feature>
<dbReference type="InterPro" id="IPR055179">
    <property type="entry name" value="Tex-like_central_region"/>
</dbReference>
<gene>
    <name evidence="5" type="ORF">SEMRO_2549_G330900.1</name>
</gene>
<dbReference type="GO" id="GO:0006412">
    <property type="term" value="P:translation"/>
    <property type="evidence" value="ECO:0007669"/>
    <property type="project" value="TreeGrafter"/>
</dbReference>
<dbReference type="SUPFAM" id="SSF158832">
    <property type="entry name" value="Tex N-terminal region-like"/>
    <property type="match status" value="1"/>
</dbReference>
<dbReference type="GO" id="GO:0003729">
    <property type="term" value="F:mRNA binding"/>
    <property type="evidence" value="ECO:0007669"/>
    <property type="project" value="TreeGrafter"/>
</dbReference>
<evidence type="ECO:0000313" key="6">
    <source>
        <dbReference type="Proteomes" id="UP001153069"/>
    </source>
</evidence>
<feature type="domain" description="S1 motif" evidence="4">
    <location>
        <begin position="705"/>
        <end position="772"/>
    </location>
</feature>
<dbReference type="InterPro" id="IPR003583">
    <property type="entry name" value="Hlx-hairpin-Hlx_DNA-bd_motif"/>
</dbReference>
<dbReference type="Pfam" id="PF09371">
    <property type="entry name" value="Tex_N"/>
    <property type="match status" value="1"/>
</dbReference>
<dbReference type="Pfam" id="PF22706">
    <property type="entry name" value="Tex_central_region"/>
    <property type="match status" value="1"/>
</dbReference>
<protein>
    <submittedName>
        <fullName evidence="5">S1 RNA-binding domain-containing protein 1</fullName>
    </submittedName>
</protein>
<evidence type="ECO:0000256" key="3">
    <source>
        <dbReference type="SAM" id="MobiDB-lite"/>
    </source>
</evidence>
<dbReference type="InterPro" id="IPR050437">
    <property type="entry name" value="Ribos_protein_bS1-like"/>
</dbReference>
<dbReference type="GO" id="GO:0003735">
    <property type="term" value="F:structural constituent of ribosome"/>
    <property type="evidence" value="ECO:0007669"/>
    <property type="project" value="TreeGrafter"/>
</dbReference>
<dbReference type="AlphaFoldDB" id="A0A9N8F082"/>
<dbReference type="Pfam" id="PF00575">
    <property type="entry name" value="S1"/>
    <property type="match status" value="1"/>
</dbReference>
<evidence type="ECO:0000256" key="2">
    <source>
        <dbReference type="ARBA" id="ARBA00023204"/>
    </source>
</evidence>
<dbReference type="SUPFAM" id="SSF47781">
    <property type="entry name" value="RuvA domain 2-like"/>
    <property type="match status" value="2"/>
</dbReference>
<dbReference type="Proteomes" id="UP001153069">
    <property type="component" value="Unassembled WGS sequence"/>
</dbReference>
<dbReference type="InterPro" id="IPR010994">
    <property type="entry name" value="RuvA_2-like"/>
</dbReference>
<name>A0A9N8F082_9STRA</name>
<dbReference type="GO" id="GO:0003677">
    <property type="term" value="F:DNA binding"/>
    <property type="evidence" value="ECO:0007669"/>
    <property type="project" value="InterPro"/>
</dbReference>
<dbReference type="SUPFAM" id="SSF50249">
    <property type="entry name" value="Nucleic acid-binding proteins"/>
    <property type="match status" value="1"/>
</dbReference>
<keyword evidence="2" id="KW-0234">DNA repair</keyword>
<dbReference type="InterPro" id="IPR012337">
    <property type="entry name" value="RNaseH-like_sf"/>
</dbReference>
<keyword evidence="1" id="KW-0227">DNA damage</keyword>
<sequence length="817" mass="89223">MVNWNQLATAWSADHGFVGSGKVQAMQRTLPLLEDTASVPFVCRYRADIVAPLSTKEVHKLAEMFASWNSLQSLRKKILDKIQEDTQLQHRVQSSISKSELEDLYAPFKPPSKGSLEDRIAKEHPHLKAEVDAFWQGQQTTSQEKKLRPREAAVTLLANKIASHTPTTDALLEYVERFAKVKASKVSPGKDVDAKTRSENDKKYATYYDFSVAYGYIRDHQVLAIRRGVNNKAIKLSYDIDAERTESRIRRSLLDEGVQLQGKAAGLWADATKDAWSRLLRKRITSRLWKDKCTHAEEKSMEVFRVNLLKALLAPPLSTPKPLLALDPGFAAGIKACLLQSTGQLLFQDEETSLVTVKFLQNRKEGIETLISLLQILYSAQDNEHGNTAKTTNGKMPKPPVVTVALGNGHGSQEARQLVRDASDKCGIPIDIQLVSEAGASVWSVTEGASREFPSQAPAAIASVSIGRRYQNPLPELVKIPPRSLGLGMYQHDLKETELDEKLRITSIHAVAEVGVDGNSCSAEILEKIPGLTSKLAQRIIEARPLRARNDMLERVSGIGTKTYENCAAFIKVAGDEPLDATLVHPESYPLARYLLKKLKWNLADKASIRKADLPQTKHGRCEKWGDLIEKAAVKYSVTQDRVDSVVGHLISSITNPDPRLGGTMSIVGSSPVASAAKATDVGSVDGCSLLPSSTSTSIGALRKACPLRGIVATVRNVVDFGAFVDFGGENDGLLHRSKLGPVSLSSLLVGQEVGVDILSVSDNGRVAIALNGLNCDPEPSKPKQTNGKNAGKRSYSTTARKPENPPAKRRRAGRKG</sequence>
<dbReference type="InterPro" id="IPR032639">
    <property type="entry name" value="Tex_YqgF"/>
</dbReference>
<dbReference type="Pfam" id="PF16921">
    <property type="entry name" value="Tex_YqgF"/>
    <property type="match status" value="1"/>
</dbReference>
<dbReference type="PANTHER" id="PTHR10724:SF10">
    <property type="entry name" value="S1 RNA-BINDING DOMAIN-CONTAINING PROTEIN 1"/>
    <property type="match status" value="1"/>
</dbReference>
<dbReference type="Gene3D" id="1.10.3500.10">
    <property type="entry name" value="Tex N-terminal region-like"/>
    <property type="match status" value="1"/>
</dbReference>
<reference evidence="5" key="1">
    <citation type="submission" date="2020-06" db="EMBL/GenBank/DDBJ databases">
        <authorList>
            <consortium name="Plant Systems Biology data submission"/>
        </authorList>
    </citation>
    <scope>NUCLEOTIDE SEQUENCE</scope>
    <source>
        <strain evidence="5">D6</strain>
    </source>
</reference>
<evidence type="ECO:0000256" key="1">
    <source>
        <dbReference type="ARBA" id="ARBA00022763"/>
    </source>
</evidence>
<dbReference type="Gene3D" id="2.40.50.140">
    <property type="entry name" value="Nucleic acid-binding proteins"/>
    <property type="match status" value="1"/>
</dbReference>
<dbReference type="Pfam" id="PF12836">
    <property type="entry name" value="HHH_3"/>
    <property type="match status" value="1"/>
</dbReference>
<evidence type="ECO:0000259" key="4">
    <source>
        <dbReference type="PROSITE" id="PS50126"/>
    </source>
</evidence>
<dbReference type="Gene3D" id="1.10.10.650">
    <property type="entry name" value="RuvA domain 2-like"/>
    <property type="match status" value="1"/>
</dbReference>
<feature type="compositionally biased region" description="Polar residues" evidence="3">
    <location>
        <begin position="783"/>
        <end position="800"/>
    </location>
</feature>
<dbReference type="InterPro" id="IPR023319">
    <property type="entry name" value="Tex-like_HTH_dom_sf"/>
</dbReference>
<dbReference type="InterPro" id="IPR003029">
    <property type="entry name" value="S1_domain"/>
</dbReference>
<dbReference type="PROSITE" id="PS50126">
    <property type="entry name" value="S1"/>
    <property type="match status" value="1"/>
</dbReference>
<dbReference type="InterPro" id="IPR012340">
    <property type="entry name" value="NA-bd_OB-fold"/>
</dbReference>
<dbReference type="Gene3D" id="1.10.150.310">
    <property type="entry name" value="Tex RuvX-like domain-like"/>
    <property type="match status" value="1"/>
</dbReference>
<dbReference type="InterPro" id="IPR023323">
    <property type="entry name" value="Tex-like_dom_sf"/>
</dbReference>
<dbReference type="SMART" id="SM00316">
    <property type="entry name" value="S1"/>
    <property type="match status" value="1"/>
</dbReference>
<dbReference type="InterPro" id="IPR018974">
    <property type="entry name" value="Tex-like_N"/>
</dbReference>
<accession>A0A9N8F082</accession>
<dbReference type="InterPro" id="IPR037027">
    <property type="entry name" value="YqgF/RNaseH-like_dom_sf"/>
</dbReference>
<dbReference type="SMART" id="SM00278">
    <property type="entry name" value="HhH1"/>
    <property type="match status" value="2"/>
</dbReference>
<dbReference type="OrthoDB" id="995477at2759"/>
<dbReference type="EMBL" id="CAICTM010002547">
    <property type="protein sequence ID" value="CAB9529575.1"/>
    <property type="molecule type" value="Genomic_DNA"/>
</dbReference>
<feature type="region of interest" description="Disordered" evidence="3">
    <location>
        <begin position="776"/>
        <end position="817"/>
    </location>
</feature>
<evidence type="ECO:0000313" key="5">
    <source>
        <dbReference type="EMBL" id="CAB9529575.1"/>
    </source>
</evidence>
<dbReference type="Pfam" id="PF17674">
    <property type="entry name" value="HHH_9"/>
    <property type="match status" value="1"/>
</dbReference>
<dbReference type="Gene3D" id="3.30.420.140">
    <property type="entry name" value="YqgF/RNase H-like domain"/>
    <property type="match status" value="1"/>
</dbReference>
<dbReference type="GO" id="GO:0006281">
    <property type="term" value="P:DNA repair"/>
    <property type="evidence" value="ECO:0007669"/>
    <property type="project" value="UniProtKB-KW"/>
</dbReference>
<comment type="caution">
    <text evidence="5">The sequence shown here is derived from an EMBL/GenBank/DDBJ whole genome shotgun (WGS) entry which is preliminary data.</text>
</comment>
<dbReference type="InterPro" id="IPR041692">
    <property type="entry name" value="HHH_9"/>
</dbReference>
<organism evidence="5 6">
    <name type="scientific">Seminavis robusta</name>
    <dbReference type="NCBI Taxonomy" id="568900"/>
    <lineage>
        <taxon>Eukaryota</taxon>
        <taxon>Sar</taxon>
        <taxon>Stramenopiles</taxon>
        <taxon>Ochrophyta</taxon>
        <taxon>Bacillariophyta</taxon>
        <taxon>Bacillariophyceae</taxon>
        <taxon>Bacillariophycidae</taxon>
        <taxon>Naviculales</taxon>
        <taxon>Naviculaceae</taxon>
        <taxon>Seminavis</taxon>
    </lineage>
</organism>